<proteinExistence type="predicted"/>
<dbReference type="OrthoDB" id="8420522at2"/>
<evidence type="ECO:0000313" key="2">
    <source>
        <dbReference type="Proteomes" id="UP000184096"/>
    </source>
</evidence>
<dbReference type="RefSeq" id="WP_072824923.1">
    <property type="nucleotide sequence ID" value="NZ_LT670849.1"/>
</dbReference>
<organism evidence="1 2">
    <name type="scientific">Bradyrhizobium erythrophlei</name>
    <dbReference type="NCBI Taxonomy" id="1437360"/>
    <lineage>
        <taxon>Bacteria</taxon>
        <taxon>Pseudomonadati</taxon>
        <taxon>Pseudomonadota</taxon>
        <taxon>Alphaproteobacteria</taxon>
        <taxon>Hyphomicrobiales</taxon>
        <taxon>Nitrobacteraceae</taxon>
        <taxon>Bradyrhizobium</taxon>
    </lineage>
</organism>
<dbReference type="AlphaFoldDB" id="A0A1M7UVD6"/>
<sequence>MDEPKIRLYPDGKPDSVVAWNWELLLNGKKIAGGNSPGTQDIAFAAARAALVKEQARRAKRD</sequence>
<gene>
    <name evidence="1" type="ORF">SAMN05444170_6911</name>
</gene>
<reference evidence="2" key="1">
    <citation type="submission" date="2016-11" db="EMBL/GenBank/DDBJ databases">
        <authorList>
            <person name="Varghese N."/>
            <person name="Submissions S."/>
        </authorList>
    </citation>
    <scope>NUCLEOTIDE SEQUENCE [LARGE SCALE GENOMIC DNA]</scope>
    <source>
        <strain evidence="2">GAS401</strain>
    </source>
</reference>
<accession>A0A1M7UVD6</accession>
<dbReference type="Proteomes" id="UP000184096">
    <property type="component" value="Chromosome I"/>
</dbReference>
<protein>
    <submittedName>
        <fullName evidence="1">Uncharacterized protein</fullName>
    </submittedName>
</protein>
<dbReference type="EMBL" id="LT670849">
    <property type="protein sequence ID" value="SHN86910.1"/>
    <property type="molecule type" value="Genomic_DNA"/>
</dbReference>
<keyword evidence="2" id="KW-1185">Reference proteome</keyword>
<name>A0A1M7UVD6_9BRAD</name>
<evidence type="ECO:0000313" key="1">
    <source>
        <dbReference type="EMBL" id="SHN86910.1"/>
    </source>
</evidence>